<evidence type="ECO:0000256" key="1">
    <source>
        <dbReference type="ARBA" id="ARBA00022741"/>
    </source>
</evidence>
<dbReference type="InterPro" id="IPR003593">
    <property type="entry name" value="AAA+_ATPase"/>
</dbReference>
<dbReference type="SMART" id="SM00382">
    <property type="entry name" value="AAA"/>
    <property type="match status" value="1"/>
</dbReference>
<feature type="domain" description="ABC transporter" evidence="3">
    <location>
        <begin position="5"/>
        <end position="228"/>
    </location>
</feature>
<dbReference type="CDD" id="cd03230">
    <property type="entry name" value="ABC_DR_subfamily_A"/>
    <property type="match status" value="1"/>
</dbReference>
<dbReference type="AlphaFoldDB" id="A0A7S8CBM6"/>
<gene>
    <name evidence="4" type="ORF">G8O30_08525</name>
</gene>
<keyword evidence="1" id="KW-0547">Nucleotide-binding</keyword>
<dbReference type="PANTHER" id="PTHR43158:SF1">
    <property type="entry name" value="ABC TRANSPORTER, ATP-BINDING PROTEIN"/>
    <property type="match status" value="1"/>
</dbReference>
<reference evidence="4 5" key="1">
    <citation type="submission" date="2019-07" db="EMBL/GenBank/DDBJ databases">
        <title>Genome sequence of 2 isolates from Red Sea Mangroves.</title>
        <authorList>
            <person name="Sefrji F."/>
            <person name="Michoud G."/>
            <person name="Merlino G."/>
            <person name="Daffonchio D."/>
        </authorList>
    </citation>
    <scope>NUCLEOTIDE SEQUENCE [LARGE SCALE GENOMIC DNA]</scope>
    <source>
        <strain evidence="4 5">R1DC41</strain>
    </source>
</reference>
<keyword evidence="2 4" id="KW-0067">ATP-binding</keyword>
<evidence type="ECO:0000313" key="5">
    <source>
        <dbReference type="Proteomes" id="UP000593626"/>
    </source>
</evidence>
<organism evidence="4 5">
    <name type="scientific">Mangrovibacillus cuniculi</name>
    <dbReference type="NCBI Taxonomy" id="2593652"/>
    <lineage>
        <taxon>Bacteria</taxon>
        <taxon>Bacillati</taxon>
        <taxon>Bacillota</taxon>
        <taxon>Bacilli</taxon>
        <taxon>Bacillales</taxon>
        <taxon>Bacillaceae</taxon>
        <taxon>Mangrovibacillus</taxon>
    </lineage>
</organism>
<name>A0A7S8CBM6_9BACI</name>
<dbReference type="Pfam" id="PF00005">
    <property type="entry name" value="ABC_tran"/>
    <property type="match status" value="1"/>
</dbReference>
<dbReference type="GO" id="GO:0005524">
    <property type="term" value="F:ATP binding"/>
    <property type="evidence" value="ECO:0007669"/>
    <property type="project" value="UniProtKB-KW"/>
</dbReference>
<keyword evidence="5" id="KW-1185">Reference proteome</keyword>
<accession>A0A7S8CBM6</accession>
<evidence type="ECO:0000259" key="3">
    <source>
        <dbReference type="PROSITE" id="PS50893"/>
    </source>
</evidence>
<evidence type="ECO:0000313" key="4">
    <source>
        <dbReference type="EMBL" id="QPC47004.1"/>
    </source>
</evidence>
<dbReference type="InterPro" id="IPR027417">
    <property type="entry name" value="P-loop_NTPase"/>
</dbReference>
<dbReference type="PANTHER" id="PTHR43158">
    <property type="entry name" value="SKFA PEPTIDE EXPORT ATP-BINDING PROTEIN SKFE"/>
    <property type="match status" value="1"/>
</dbReference>
<dbReference type="Gene3D" id="3.40.50.300">
    <property type="entry name" value="P-loop containing nucleotide triphosphate hydrolases"/>
    <property type="match status" value="1"/>
</dbReference>
<dbReference type="SUPFAM" id="SSF52540">
    <property type="entry name" value="P-loop containing nucleoside triphosphate hydrolases"/>
    <property type="match status" value="1"/>
</dbReference>
<proteinExistence type="predicted"/>
<dbReference type="InterPro" id="IPR003439">
    <property type="entry name" value="ABC_transporter-like_ATP-bd"/>
</dbReference>
<dbReference type="Proteomes" id="UP000593626">
    <property type="component" value="Chromosome"/>
</dbReference>
<dbReference type="RefSeq" id="WP_239671673.1">
    <property type="nucleotide sequence ID" value="NZ_CP049742.1"/>
</dbReference>
<dbReference type="PROSITE" id="PS50893">
    <property type="entry name" value="ABC_TRANSPORTER_2"/>
    <property type="match status" value="1"/>
</dbReference>
<sequence>MDVSVKLEQVTKKYGKKCAIHSLSVDFEKGKVYGVLGTNGSGKSTLLKLITGLVFPTTGEVRILGENTGRKSISNVSYLTELDMFYDNSSVEEVVKFMGSQFSDFDLSKANLLVDELSLDRKAIMKQLSKGNRGRLKLVVTLARKSPIILLDEPLSGLDPLVRESVITSLVKYVDFDHQTMIIATHELDEIETLVDEVLLMNEGNLIEKATVESVQELGLSLNQWVKQTIRGKLA</sequence>
<dbReference type="GO" id="GO:0016887">
    <property type="term" value="F:ATP hydrolysis activity"/>
    <property type="evidence" value="ECO:0007669"/>
    <property type="project" value="InterPro"/>
</dbReference>
<dbReference type="KEGG" id="mcui:G8O30_08525"/>
<protein>
    <submittedName>
        <fullName evidence="4">ABC transporter ATP-binding protein</fullName>
    </submittedName>
</protein>
<dbReference type="EMBL" id="CP049742">
    <property type="protein sequence ID" value="QPC47004.1"/>
    <property type="molecule type" value="Genomic_DNA"/>
</dbReference>
<evidence type="ECO:0000256" key="2">
    <source>
        <dbReference type="ARBA" id="ARBA00022840"/>
    </source>
</evidence>